<keyword evidence="3" id="KW-0808">Transferase</keyword>
<dbReference type="InterPro" id="IPR015199">
    <property type="entry name" value="DNA_pol_III_delta_C"/>
</dbReference>
<dbReference type="Gene3D" id="3.40.50.300">
    <property type="entry name" value="P-loop containing nucleotide triphosphate hydrolases"/>
    <property type="match status" value="1"/>
</dbReference>
<dbReference type="NCBIfam" id="TIGR00678">
    <property type="entry name" value="holB"/>
    <property type="match status" value="1"/>
</dbReference>
<evidence type="ECO:0000259" key="8">
    <source>
        <dbReference type="Pfam" id="PF09115"/>
    </source>
</evidence>
<comment type="catalytic activity">
    <reaction evidence="7">
        <text>DNA(n) + a 2'-deoxyribonucleoside 5'-triphosphate = DNA(n+1) + diphosphate</text>
        <dbReference type="Rhea" id="RHEA:22508"/>
        <dbReference type="Rhea" id="RHEA-COMP:17339"/>
        <dbReference type="Rhea" id="RHEA-COMP:17340"/>
        <dbReference type="ChEBI" id="CHEBI:33019"/>
        <dbReference type="ChEBI" id="CHEBI:61560"/>
        <dbReference type="ChEBI" id="CHEBI:173112"/>
        <dbReference type="EC" id="2.7.7.7"/>
    </reaction>
</comment>
<dbReference type="PANTHER" id="PTHR11669">
    <property type="entry name" value="REPLICATION FACTOR C / DNA POLYMERASE III GAMMA-TAU SUBUNIT"/>
    <property type="match status" value="1"/>
</dbReference>
<dbReference type="RefSeq" id="WP_343814356.1">
    <property type="nucleotide sequence ID" value="NZ_BAAADS010000018.1"/>
</dbReference>
<dbReference type="Proteomes" id="UP001500866">
    <property type="component" value="Unassembled WGS sequence"/>
</dbReference>
<dbReference type="NCBIfam" id="NF005972">
    <property type="entry name" value="PRK08058.1"/>
    <property type="match status" value="1"/>
</dbReference>
<dbReference type="EMBL" id="BAAADS010000018">
    <property type="protein sequence ID" value="GAA0608940.1"/>
    <property type="molecule type" value="Genomic_DNA"/>
</dbReference>
<dbReference type="PANTHER" id="PTHR11669:SF8">
    <property type="entry name" value="DNA POLYMERASE III SUBUNIT DELTA"/>
    <property type="match status" value="1"/>
</dbReference>
<keyword evidence="10" id="KW-1185">Reference proteome</keyword>
<name>A0ABN1GD06_9BACI</name>
<dbReference type="InterPro" id="IPR050238">
    <property type="entry name" value="DNA_Rep/Repair_Clamp_Loader"/>
</dbReference>
<keyword evidence="5" id="KW-0235">DNA replication</keyword>
<evidence type="ECO:0000313" key="9">
    <source>
        <dbReference type="EMBL" id="GAA0608940.1"/>
    </source>
</evidence>
<evidence type="ECO:0000256" key="1">
    <source>
        <dbReference type="ARBA" id="ARBA00012417"/>
    </source>
</evidence>
<dbReference type="InterPro" id="IPR027417">
    <property type="entry name" value="P-loop_NTPase"/>
</dbReference>
<dbReference type="InterPro" id="IPR004622">
    <property type="entry name" value="DNA_pol_HolB"/>
</dbReference>
<dbReference type="EC" id="2.7.7.7" evidence="1"/>
<protein>
    <recommendedName>
        <fullName evidence="2">DNA polymerase III subunit delta'</fullName>
        <ecNumber evidence="1">2.7.7.7</ecNumber>
    </recommendedName>
</protein>
<evidence type="ECO:0000256" key="5">
    <source>
        <dbReference type="ARBA" id="ARBA00022705"/>
    </source>
</evidence>
<evidence type="ECO:0000256" key="4">
    <source>
        <dbReference type="ARBA" id="ARBA00022695"/>
    </source>
</evidence>
<reference evidence="9 10" key="1">
    <citation type="journal article" date="2019" name="Int. J. Syst. Evol. Microbiol.">
        <title>The Global Catalogue of Microorganisms (GCM) 10K type strain sequencing project: providing services to taxonomists for standard genome sequencing and annotation.</title>
        <authorList>
            <consortium name="The Broad Institute Genomics Platform"/>
            <consortium name="The Broad Institute Genome Sequencing Center for Infectious Disease"/>
            <person name="Wu L."/>
            <person name="Ma J."/>
        </authorList>
    </citation>
    <scope>NUCLEOTIDE SEQUENCE [LARGE SCALE GENOMIC DNA]</scope>
    <source>
        <strain evidence="9 10">JCM 15395</strain>
    </source>
</reference>
<accession>A0ABN1GD06</accession>
<dbReference type="Pfam" id="PF13177">
    <property type="entry name" value="DNA_pol3_delta2"/>
    <property type="match status" value="1"/>
</dbReference>
<dbReference type="SUPFAM" id="SSF52540">
    <property type="entry name" value="P-loop containing nucleoside triphosphate hydrolases"/>
    <property type="match status" value="1"/>
</dbReference>
<organism evidence="9 10">
    <name type="scientific">Virgibacillus siamensis</name>
    <dbReference type="NCBI Taxonomy" id="480071"/>
    <lineage>
        <taxon>Bacteria</taxon>
        <taxon>Bacillati</taxon>
        <taxon>Bacillota</taxon>
        <taxon>Bacilli</taxon>
        <taxon>Bacillales</taxon>
        <taxon>Bacillaceae</taxon>
        <taxon>Virgibacillus</taxon>
    </lineage>
</organism>
<comment type="caution">
    <text evidence="9">The sequence shown here is derived from an EMBL/GenBank/DDBJ whole genome shotgun (WGS) entry which is preliminary data.</text>
</comment>
<evidence type="ECO:0000256" key="3">
    <source>
        <dbReference type="ARBA" id="ARBA00022679"/>
    </source>
</evidence>
<evidence type="ECO:0000256" key="6">
    <source>
        <dbReference type="ARBA" id="ARBA00022932"/>
    </source>
</evidence>
<sequence length="331" mass="38199">MKTWSEVAEIQPLASRIITNSIIKDRISHAYLIQGARGTGKKTIALLLAKTVFCTNKTDSEPCLECNACKRIESGNHPDLHWIEPDPDRQSIRKEQIDHLQKEFNYSGMESNKKVYVISDADTLTMNAANRILKFLEEPGKETTAIMLTDNSQSIIPTIRSRCQIIDLKPLNPNAFRKQLIESGMSERDAWLMSALTNNLDDAFSWTADEWFAQSRKLMIQLIEMFSRNPNEIFLFVHNQWMPHFKDRKQQEQGLDLLLLAFKDILYFHIGKQEGMAVFQQDGDQIENLSMFFSQVQLLDILNKLLEAKRKLKQNVNPTLVMEQLAVQIQR</sequence>
<dbReference type="Pfam" id="PF09115">
    <property type="entry name" value="DNApol3-delta_C"/>
    <property type="match status" value="1"/>
</dbReference>
<gene>
    <name evidence="9" type="primary">holB</name>
    <name evidence="9" type="ORF">GCM10009001_27920</name>
</gene>
<keyword evidence="6" id="KW-0239">DNA-directed DNA polymerase</keyword>
<evidence type="ECO:0000256" key="7">
    <source>
        <dbReference type="ARBA" id="ARBA00049244"/>
    </source>
</evidence>
<keyword evidence="4" id="KW-0548">Nucleotidyltransferase</keyword>
<evidence type="ECO:0000256" key="2">
    <source>
        <dbReference type="ARBA" id="ARBA00014363"/>
    </source>
</evidence>
<evidence type="ECO:0000313" key="10">
    <source>
        <dbReference type="Proteomes" id="UP001500866"/>
    </source>
</evidence>
<proteinExistence type="predicted"/>
<feature type="domain" description="DNA polymerase III delta subunit C-terminal" evidence="8">
    <location>
        <begin position="243"/>
        <end position="329"/>
    </location>
</feature>